<dbReference type="EMBL" id="JANPWB010000009">
    <property type="protein sequence ID" value="KAJ1153622.1"/>
    <property type="molecule type" value="Genomic_DNA"/>
</dbReference>
<sequence>MAPISSPRQSTPMLPRSFFVLCAPPGRQHSHSTEYGTPNVPRGKEAPHNLERPVSLACWRSDATSPAWRGAPDRFFSSSGDDAGCQLARSSPL</sequence>
<accession>A0AAV7RPD4</accession>
<name>A0AAV7RPD4_PLEWA</name>
<dbReference type="AlphaFoldDB" id="A0AAV7RPD4"/>
<evidence type="ECO:0000256" key="1">
    <source>
        <dbReference type="SAM" id="MobiDB-lite"/>
    </source>
</evidence>
<dbReference type="Proteomes" id="UP001066276">
    <property type="component" value="Chromosome 5"/>
</dbReference>
<gene>
    <name evidence="2" type="ORF">NDU88_006381</name>
</gene>
<keyword evidence="3" id="KW-1185">Reference proteome</keyword>
<protein>
    <submittedName>
        <fullName evidence="2">Uncharacterized protein</fullName>
    </submittedName>
</protein>
<feature type="region of interest" description="Disordered" evidence="1">
    <location>
        <begin position="28"/>
        <end position="49"/>
    </location>
</feature>
<organism evidence="2 3">
    <name type="scientific">Pleurodeles waltl</name>
    <name type="common">Iberian ribbed newt</name>
    <dbReference type="NCBI Taxonomy" id="8319"/>
    <lineage>
        <taxon>Eukaryota</taxon>
        <taxon>Metazoa</taxon>
        <taxon>Chordata</taxon>
        <taxon>Craniata</taxon>
        <taxon>Vertebrata</taxon>
        <taxon>Euteleostomi</taxon>
        <taxon>Amphibia</taxon>
        <taxon>Batrachia</taxon>
        <taxon>Caudata</taxon>
        <taxon>Salamandroidea</taxon>
        <taxon>Salamandridae</taxon>
        <taxon>Pleurodelinae</taxon>
        <taxon>Pleurodeles</taxon>
    </lineage>
</organism>
<proteinExistence type="predicted"/>
<evidence type="ECO:0000313" key="2">
    <source>
        <dbReference type="EMBL" id="KAJ1153622.1"/>
    </source>
</evidence>
<evidence type="ECO:0000313" key="3">
    <source>
        <dbReference type="Proteomes" id="UP001066276"/>
    </source>
</evidence>
<comment type="caution">
    <text evidence="2">The sequence shown here is derived from an EMBL/GenBank/DDBJ whole genome shotgun (WGS) entry which is preliminary data.</text>
</comment>
<feature type="region of interest" description="Disordered" evidence="1">
    <location>
        <begin position="74"/>
        <end position="93"/>
    </location>
</feature>
<reference evidence="2" key="1">
    <citation type="journal article" date="2022" name="bioRxiv">
        <title>Sequencing and chromosome-scale assembly of the giantPleurodeles waltlgenome.</title>
        <authorList>
            <person name="Brown T."/>
            <person name="Elewa A."/>
            <person name="Iarovenko S."/>
            <person name="Subramanian E."/>
            <person name="Araus A.J."/>
            <person name="Petzold A."/>
            <person name="Susuki M."/>
            <person name="Suzuki K.-i.T."/>
            <person name="Hayashi T."/>
            <person name="Toyoda A."/>
            <person name="Oliveira C."/>
            <person name="Osipova E."/>
            <person name="Leigh N.D."/>
            <person name="Simon A."/>
            <person name="Yun M.H."/>
        </authorList>
    </citation>
    <scope>NUCLEOTIDE SEQUENCE</scope>
    <source>
        <strain evidence="2">20211129_DDA</strain>
        <tissue evidence="2">Liver</tissue>
    </source>
</reference>